<dbReference type="PATRIC" id="fig|476652.3.peg.3603"/>
<dbReference type="AlphaFoldDB" id="A0A0J1FMR9"/>
<gene>
    <name evidence="2" type="primary">rplGA</name>
    <name evidence="2" type="ORF">DEAC_c34140</name>
</gene>
<dbReference type="Pfam" id="PF01248">
    <property type="entry name" value="Ribosomal_L7Ae"/>
    <property type="match status" value="1"/>
</dbReference>
<proteinExistence type="predicted"/>
<dbReference type="GO" id="GO:0005840">
    <property type="term" value="C:ribosome"/>
    <property type="evidence" value="ECO:0007669"/>
    <property type="project" value="UniProtKB-KW"/>
</dbReference>
<dbReference type="RefSeq" id="WP_047811210.1">
    <property type="nucleotide sequence ID" value="NZ_LDZY01000012.1"/>
</dbReference>
<evidence type="ECO:0000313" key="3">
    <source>
        <dbReference type="Proteomes" id="UP000036356"/>
    </source>
</evidence>
<dbReference type="Gene3D" id="3.30.1330.30">
    <property type="match status" value="1"/>
</dbReference>
<comment type="caution">
    <text evidence="2">The sequence shown here is derived from an EMBL/GenBank/DDBJ whole genome shotgun (WGS) entry which is preliminary data.</text>
</comment>
<sequence>MNSRIQALMGLARRAGKIASGEAQVEALLKKKKGYCLILAEDAPGAYKKFDQWAKDLKLPVVVTGTKHELGHSIGLSPRSAVLILDQGFAKAISLARS</sequence>
<feature type="domain" description="Ribosomal protein eL8/eL30/eS12/Gadd45" evidence="1">
    <location>
        <begin position="5"/>
        <end position="92"/>
    </location>
</feature>
<keyword evidence="3" id="KW-1185">Reference proteome</keyword>
<keyword evidence="2" id="KW-0689">Ribosomal protein</keyword>
<keyword evidence="2" id="KW-0687">Ribonucleoprotein</keyword>
<evidence type="ECO:0000259" key="1">
    <source>
        <dbReference type="Pfam" id="PF01248"/>
    </source>
</evidence>
<dbReference type="STRING" id="476652.DEAC_c34140"/>
<accession>A0A0J1FMR9</accession>
<name>A0A0J1FMR9_9FIRM</name>
<dbReference type="Proteomes" id="UP000036356">
    <property type="component" value="Unassembled WGS sequence"/>
</dbReference>
<organism evidence="2 3">
    <name type="scientific">Desulfosporosinus acididurans</name>
    <dbReference type="NCBI Taxonomy" id="476652"/>
    <lineage>
        <taxon>Bacteria</taxon>
        <taxon>Bacillati</taxon>
        <taxon>Bacillota</taxon>
        <taxon>Clostridia</taxon>
        <taxon>Eubacteriales</taxon>
        <taxon>Desulfitobacteriaceae</taxon>
        <taxon>Desulfosporosinus</taxon>
    </lineage>
</organism>
<evidence type="ECO:0000313" key="2">
    <source>
        <dbReference type="EMBL" id="KLU64770.1"/>
    </source>
</evidence>
<reference evidence="2 3" key="1">
    <citation type="submission" date="2015-06" db="EMBL/GenBank/DDBJ databases">
        <title>Draft genome of the moderately acidophilic sulfate reducer Candidatus Desulfosporosinus acididurans strain M1.</title>
        <authorList>
            <person name="Poehlein A."/>
            <person name="Petzsch P."/>
            <person name="Johnson B.D."/>
            <person name="Schloemann M."/>
            <person name="Daniel R."/>
            <person name="Muehling M."/>
        </authorList>
    </citation>
    <scope>NUCLEOTIDE SEQUENCE [LARGE SCALE GENOMIC DNA]</scope>
    <source>
        <strain evidence="2 3">M1</strain>
    </source>
</reference>
<dbReference type="InterPro" id="IPR029064">
    <property type="entry name" value="Ribosomal_eL30-like_sf"/>
</dbReference>
<dbReference type="InterPro" id="IPR004038">
    <property type="entry name" value="Ribosomal_eL8/eL30/eS12/Gad45"/>
</dbReference>
<dbReference type="EMBL" id="LDZY01000012">
    <property type="protein sequence ID" value="KLU64770.1"/>
    <property type="molecule type" value="Genomic_DNA"/>
</dbReference>
<dbReference type="SUPFAM" id="SSF55315">
    <property type="entry name" value="L30e-like"/>
    <property type="match status" value="1"/>
</dbReference>
<protein>
    <submittedName>
        <fullName evidence="2">Putative ribosomal protein YlxQ</fullName>
    </submittedName>
</protein>